<organism evidence="1 2">
    <name type="scientific">Aspergillus cristatus</name>
    <name type="common">Chinese Fuzhuan brick tea-fermentation fungus</name>
    <name type="synonym">Eurotium cristatum</name>
    <dbReference type="NCBI Taxonomy" id="573508"/>
    <lineage>
        <taxon>Eukaryota</taxon>
        <taxon>Fungi</taxon>
        <taxon>Dikarya</taxon>
        <taxon>Ascomycota</taxon>
        <taxon>Pezizomycotina</taxon>
        <taxon>Eurotiomycetes</taxon>
        <taxon>Eurotiomycetidae</taxon>
        <taxon>Eurotiales</taxon>
        <taxon>Aspergillaceae</taxon>
        <taxon>Aspergillus</taxon>
        <taxon>Aspergillus subgen. Aspergillus</taxon>
    </lineage>
</organism>
<gene>
    <name evidence="1" type="ORF">SI65_03231</name>
</gene>
<keyword evidence="2" id="KW-1185">Reference proteome</keyword>
<comment type="caution">
    <text evidence="1">The sequence shown here is derived from an EMBL/GenBank/DDBJ whole genome shotgun (WGS) entry which is preliminary data.</text>
</comment>
<reference evidence="1 2" key="1">
    <citation type="journal article" date="2016" name="BMC Genomics">
        <title>Comparative genomic and transcriptomic analyses of the Fuzhuan brick tea-fermentation fungus Aspergillus cristatus.</title>
        <authorList>
            <person name="Ge Y."/>
            <person name="Wang Y."/>
            <person name="Liu Y."/>
            <person name="Tan Y."/>
            <person name="Ren X."/>
            <person name="Zhang X."/>
            <person name="Hyde K.D."/>
            <person name="Liu Y."/>
            <person name="Liu Z."/>
        </authorList>
    </citation>
    <scope>NUCLEOTIDE SEQUENCE [LARGE SCALE GENOMIC DNA]</scope>
    <source>
        <strain evidence="1 2">GZAAS20.1005</strain>
    </source>
</reference>
<dbReference type="EMBL" id="JXNT01000002">
    <property type="protein sequence ID" value="ODM22385.1"/>
    <property type="molecule type" value="Genomic_DNA"/>
</dbReference>
<proteinExistence type="predicted"/>
<dbReference type="VEuPathDB" id="FungiDB:SI65_03231"/>
<dbReference type="AlphaFoldDB" id="A0A1E3BN50"/>
<dbReference type="Gene3D" id="3.20.20.80">
    <property type="entry name" value="Glycosidases"/>
    <property type="match status" value="1"/>
</dbReference>
<evidence type="ECO:0000313" key="1">
    <source>
        <dbReference type="EMBL" id="ODM22385.1"/>
    </source>
</evidence>
<protein>
    <submittedName>
        <fullName evidence="1">Uncharacterized protein</fullName>
    </submittedName>
</protein>
<dbReference type="Proteomes" id="UP000094569">
    <property type="component" value="Unassembled WGS sequence"/>
</dbReference>
<name>A0A1E3BN50_ASPCR</name>
<dbReference type="OrthoDB" id="6020543at2759"/>
<sequence length="73" mass="8212">MAVFKISYRQIDVVSLPFIAQLLSTGGFSRMDIGMQKWIPFPGTNLGNCPQLRQDIKTCQGHGKTIHNMPTIY</sequence>
<accession>A0A1E3BN50</accession>
<evidence type="ECO:0000313" key="2">
    <source>
        <dbReference type="Proteomes" id="UP000094569"/>
    </source>
</evidence>